<sequence length="133" mass="14489">MKVVLLILIVCSLYEFVLAQSAADLAAYKAMQQQCITELKISAAEAAQIASDKLVANPSEAYKCFHSCLYKKLGLITGEQPNDAAILKFAQARFNKISQDKIKTELKACSAPGPANCDFVYKYEMCVAKALTA</sequence>
<dbReference type="InterPro" id="IPR036728">
    <property type="entry name" value="PBP_GOBP_sf"/>
</dbReference>
<organism evidence="2 3">
    <name type="scientific">Drosophila albomicans</name>
    <name type="common">Fruit fly</name>
    <dbReference type="NCBI Taxonomy" id="7291"/>
    <lineage>
        <taxon>Eukaryota</taxon>
        <taxon>Metazoa</taxon>
        <taxon>Ecdysozoa</taxon>
        <taxon>Arthropoda</taxon>
        <taxon>Hexapoda</taxon>
        <taxon>Insecta</taxon>
        <taxon>Pterygota</taxon>
        <taxon>Neoptera</taxon>
        <taxon>Endopterygota</taxon>
        <taxon>Diptera</taxon>
        <taxon>Brachycera</taxon>
        <taxon>Muscomorpha</taxon>
        <taxon>Ephydroidea</taxon>
        <taxon>Drosophilidae</taxon>
        <taxon>Drosophila</taxon>
    </lineage>
</organism>
<evidence type="ECO:0000256" key="1">
    <source>
        <dbReference type="SAM" id="SignalP"/>
    </source>
</evidence>
<evidence type="ECO:0000313" key="3">
    <source>
        <dbReference type="RefSeq" id="XP_034108772.1"/>
    </source>
</evidence>
<dbReference type="InterPro" id="IPR006170">
    <property type="entry name" value="PBP/GOBP"/>
</dbReference>
<evidence type="ECO:0000313" key="2">
    <source>
        <dbReference type="Proteomes" id="UP000515160"/>
    </source>
</evidence>
<keyword evidence="2" id="KW-1185">Reference proteome</keyword>
<accession>A0A6P8YSE2</accession>
<feature type="signal peptide" evidence="1">
    <location>
        <begin position="1"/>
        <end position="19"/>
    </location>
</feature>
<dbReference type="SUPFAM" id="SSF47565">
    <property type="entry name" value="Insect pheromone/odorant-binding proteins"/>
    <property type="match status" value="1"/>
</dbReference>
<gene>
    <name evidence="3" type="primary">LOC117570948</name>
</gene>
<dbReference type="AlphaFoldDB" id="A0A6P8YSE2"/>
<protein>
    <submittedName>
        <fullName evidence="3">Uncharacterized protein LOC117570948</fullName>
    </submittedName>
</protein>
<dbReference type="GO" id="GO:0005549">
    <property type="term" value="F:odorant binding"/>
    <property type="evidence" value="ECO:0007669"/>
    <property type="project" value="InterPro"/>
</dbReference>
<keyword evidence="1" id="KW-0732">Signal</keyword>
<reference evidence="3" key="1">
    <citation type="submission" date="2025-08" db="UniProtKB">
        <authorList>
            <consortium name="RefSeq"/>
        </authorList>
    </citation>
    <scope>IDENTIFICATION</scope>
    <source>
        <strain evidence="3">15112-1751.03</strain>
        <tissue evidence="3">Whole Adult</tissue>
    </source>
</reference>
<dbReference type="CTD" id="37265"/>
<dbReference type="OrthoDB" id="7665616at2759"/>
<dbReference type="RefSeq" id="XP_034108772.1">
    <property type="nucleotide sequence ID" value="XM_034252881.2"/>
</dbReference>
<dbReference type="Proteomes" id="UP000515160">
    <property type="component" value="Chromosome 3"/>
</dbReference>
<dbReference type="SMART" id="SM00708">
    <property type="entry name" value="PhBP"/>
    <property type="match status" value="1"/>
</dbReference>
<dbReference type="GeneID" id="117570948"/>
<dbReference type="Pfam" id="PF01395">
    <property type="entry name" value="PBP_GOBP"/>
    <property type="match status" value="1"/>
</dbReference>
<feature type="chain" id="PRO_5028433086" evidence="1">
    <location>
        <begin position="20"/>
        <end position="133"/>
    </location>
</feature>
<proteinExistence type="predicted"/>
<dbReference type="CDD" id="cd23992">
    <property type="entry name" value="PBP_GOBP"/>
    <property type="match status" value="1"/>
</dbReference>
<dbReference type="Gene3D" id="1.10.238.20">
    <property type="entry name" value="Pheromone/general odorant binding protein domain"/>
    <property type="match status" value="1"/>
</dbReference>
<name>A0A6P8YSE2_DROAB</name>